<keyword evidence="1" id="KW-0175">Coiled coil</keyword>
<evidence type="ECO:0000256" key="1">
    <source>
        <dbReference type="SAM" id="Coils"/>
    </source>
</evidence>
<keyword evidence="6" id="KW-1185">Reference proteome</keyword>
<dbReference type="PANTHER" id="PTHR31105:SF38">
    <property type="entry name" value="PROTEIN ENHANCED DISEASE RESISTANCE 4"/>
    <property type="match status" value="1"/>
</dbReference>
<sequence length="759" mass="84433">MICRIEVPCHLVGSPSGWIPAQDRVYGWDGGATDRCPKCVKVLTEFAEVPVYKCGGCGTILRAKNRNSGGQNVTLGSVGNTSQNIPDSGFLNYGLSCSGKDMVSVSSELESEREKQVPVNIQSSCPNGLIDMHENVESSEHEENRTEERGLDQHAPQPTDLLGPETNDTNIEVDKTSKLCQQGRESLKLSDRMEDSMESTDLETSSEEDTAGGVYDDKHGNSLRSTTRNSRAYDASVSSADDGCNDHVCNNHPILPESGFTQKRALDLIDTEGKEAEEDDFGERKMVADVGAKLQAQDFPAKPSYEMLGSAVLDQFDSNIDEFPAKHKIHARKWETSLDSEDFHSVQNTLELASGGSLRMSRDTFSHDDSLNHPYGNSSAKLKSFKRAGMKILRKVDELREELSELLDKAEEGKGRPPFRGTLQDSITKSLNTKFAHRPPKVYEPRILVPRQNRSSQIPLPERPPYSCLQCHHEDCRISMQLPHNICGHSGLCRACAHDIPCQSSKAVCPGLHMYSSFSSCCHKAKAPNVESEELHPKEKRQPVKQYCRPVFGGAPFVICYSCLKLLKLPVDFSTSRKRLHKLQCGACSEVLLFSYRARPYTIPCTPTEARHPPSEVDNGTETSTVNEISASRFNDCHKGDPISYSEEYRLSFGMSYSAEVEPALHVSRNSSDMMEGRDGMQGTSLRLHRLMGYPSASEILHQPFDVDDECKSLEPTMHCHRPEEEHVRVDPKGKGILISDHSSTRICKCIGNMCWQRD</sequence>
<name>A0A8K0I7Y0_COCNU</name>
<dbReference type="InterPro" id="IPR040244">
    <property type="entry name" value="EDR4-like"/>
</dbReference>
<feature type="compositionally biased region" description="Basic and acidic residues" evidence="2">
    <location>
        <begin position="131"/>
        <end position="152"/>
    </location>
</feature>
<dbReference type="AlphaFoldDB" id="A0A8K0I7Y0"/>
<protein>
    <submittedName>
        <fullName evidence="5">Protein ENHANCED DISEASE RESISTANCE 4</fullName>
    </submittedName>
</protein>
<dbReference type="GO" id="GO:1900150">
    <property type="term" value="P:regulation of defense response to fungus"/>
    <property type="evidence" value="ECO:0007669"/>
    <property type="project" value="InterPro"/>
</dbReference>
<organism evidence="5 6">
    <name type="scientific">Cocos nucifera</name>
    <name type="common">Coconut palm</name>
    <dbReference type="NCBI Taxonomy" id="13894"/>
    <lineage>
        <taxon>Eukaryota</taxon>
        <taxon>Viridiplantae</taxon>
        <taxon>Streptophyta</taxon>
        <taxon>Embryophyta</taxon>
        <taxon>Tracheophyta</taxon>
        <taxon>Spermatophyta</taxon>
        <taxon>Magnoliopsida</taxon>
        <taxon>Liliopsida</taxon>
        <taxon>Arecaceae</taxon>
        <taxon>Arecoideae</taxon>
        <taxon>Cocoseae</taxon>
        <taxon>Attaleinae</taxon>
        <taxon>Cocos</taxon>
    </lineage>
</organism>
<feature type="coiled-coil region" evidence="1">
    <location>
        <begin position="389"/>
        <end position="416"/>
    </location>
</feature>
<proteinExistence type="predicted"/>
<evidence type="ECO:0000256" key="2">
    <source>
        <dbReference type="SAM" id="MobiDB-lite"/>
    </source>
</evidence>
<feature type="compositionally biased region" description="Basic and acidic residues" evidence="2">
    <location>
        <begin position="185"/>
        <end position="195"/>
    </location>
</feature>
<evidence type="ECO:0000313" key="5">
    <source>
        <dbReference type="EMBL" id="KAG1338938.1"/>
    </source>
</evidence>
<feature type="domain" description="Enhanced disease resistance 4-like N-terminal" evidence="4">
    <location>
        <begin position="35"/>
        <end position="63"/>
    </location>
</feature>
<feature type="region of interest" description="Disordered" evidence="2">
    <location>
        <begin position="110"/>
        <end position="231"/>
    </location>
</feature>
<dbReference type="EMBL" id="CM017875">
    <property type="protein sequence ID" value="KAG1338938.1"/>
    <property type="molecule type" value="Genomic_DNA"/>
</dbReference>
<reference evidence="5" key="2">
    <citation type="submission" date="2019-07" db="EMBL/GenBank/DDBJ databases">
        <authorList>
            <person name="Yang Y."/>
            <person name="Bocs S."/>
            <person name="Baudouin L."/>
        </authorList>
    </citation>
    <scope>NUCLEOTIDE SEQUENCE</scope>
    <source>
        <tissue evidence="5">Spear leaf of Hainan Tall coconut</tissue>
    </source>
</reference>
<dbReference type="InterPro" id="IPR021480">
    <property type="entry name" value="Zinc_ribbon_12"/>
</dbReference>
<reference evidence="5" key="1">
    <citation type="journal article" date="2017" name="Gigascience">
        <title>The genome draft of coconut (Cocos nucifera).</title>
        <authorList>
            <person name="Xiao Y."/>
            <person name="Xu P."/>
            <person name="Fan H."/>
            <person name="Baudouin L."/>
            <person name="Xia W."/>
            <person name="Bocs S."/>
            <person name="Xu J."/>
            <person name="Li Q."/>
            <person name="Guo A."/>
            <person name="Zhou L."/>
            <person name="Li J."/>
            <person name="Wu Y."/>
            <person name="Ma Z."/>
            <person name="Armero A."/>
            <person name="Issali A.E."/>
            <person name="Liu N."/>
            <person name="Peng M."/>
            <person name="Yang Y."/>
        </authorList>
    </citation>
    <scope>NUCLEOTIDE SEQUENCE</scope>
    <source>
        <tissue evidence="5">Spear leaf of Hainan Tall coconut</tissue>
    </source>
</reference>
<feature type="domain" description="Probable zinc-ribbon" evidence="3">
    <location>
        <begin position="553"/>
        <end position="595"/>
    </location>
</feature>
<dbReference type="PANTHER" id="PTHR31105">
    <property type="entry name" value="EXTRA-LARGE G-PROTEIN-LIKE"/>
    <property type="match status" value="1"/>
</dbReference>
<dbReference type="Pfam" id="PF11331">
    <property type="entry name" value="Zn_ribbon_12"/>
    <property type="match status" value="1"/>
</dbReference>
<dbReference type="Proteomes" id="UP000797356">
    <property type="component" value="Chromosome 4"/>
</dbReference>
<evidence type="ECO:0000259" key="4">
    <source>
        <dbReference type="Pfam" id="PF22910"/>
    </source>
</evidence>
<comment type="caution">
    <text evidence="5">The sequence shown here is derived from an EMBL/GenBank/DDBJ whole genome shotgun (WGS) entry which is preliminary data.</text>
</comment>
<accession>A0A8K0I7Y0</accession>
<feature type="compositionally biased region" description="Acidic residues" evidence="2">
    <location>
        <begin position="196"/>
        <end position="210"/>
    </location>
</feature>
<evidence type="ECO:0000259" key="3">
    <source>
        <dbReference type="Pfam" id="PF11331"/>
    </source>
</evidence>
<dbReference type="InterPro" id="IPR055126">
    <property type="entry name" value="EDR4-like_N"/>
</dbReference>
<dbReference type="OrthoDB" id="1930285at2759"/>
<evidence type="ECO:0000313" key="6">
    <source>
        <dbReference type="Proteomes" id="UP000797356"/>
    </source>
</evidence>
<dbReference type="Pfam" id="PF22910">
    <property type="entry name" value="EDR4-like_1st"/>
    <property type="match status" value="1"/>
</dbReference>
<gene>
    <name evidence="5" type="ORF">COCNU_04G012440</name>
</gene>